<dbReference type="CDD" id="cd16936">
    <property type="entry name" value="HATPase_RsbW-like"/>
    <property type="match status" value="1"/>
</dbReference>
<dbReference type="GO" id="GO:0005524">
    <property type="term" value="F:ATP binding"/>
    <property type="evidence" value="ECO:0007669"/>
    <property type="project" value="UniProtKB-KW"/>
</dbReference>
<keyword evidence="3" id="KW-0067">ATP-binding</keyword>
<dbReference type="GO" id="GO:0004674">
    <property type="term" value="F:protein serine/threonine kinase activity"/>
    <property type="evidence" value="ECO:0007669"/>
    <property type="project" value="UniProtKB-KW"/>
</dbReference>
<proteinExistence type="predicted"/>
<name>A0A5B8U6N0_9ACTN</name>
<sequence>MRLQTFAGTPVGMGASEPFRQSLAARADQVGVARRAIVAYAKTQGVIDLDGVALAVSEAVTNVVLHAYLDDQVPGVVEVVAASDGDAFEVRVCDDGRRRRPRPDSPGVGAGLPLIATLTTSLDIGSKQGGGTRLVGLTPRRGQGLEVRPWARSHALRASQ</sequence>
<dbReference type="InterPro" id="IPR003594">
    <property type="entry name" value="HATPase_dom"/>
</dbReference>
<dbReference type="InterPro" id="IPR050267">
    <property type="entry name" value="Anti-sigma-factor_SerPK"/>
</dbReference>
<dbReference type="Proteomes" id="UP000321805">
    <property type="component" value="Chromosome"/>
</dbReference>
<feature type="domain" description="Histidine kinase/HSP90-like ATPase" evidence="2">
    <location>
        <begin position="24"/>
        <end position="132"/>
    </location>
</feature>
<dbReference type="Pfam" id="PF13581">
    <property type="entry name" value="HATPase_c_2"/>
    <property type="match status" value="1"/>
</dbReference>
<evidence type="ECO:0000256" key="1">
    <source>
        <dbReference type="ARBA" id="ARBA00022527"/>
    </source>
</evidence>
<keyword evidence="1" id="KW-0723">Serine/threonine-protein kinase</keyword>
<keyword evidence="4" id="KW-1185">Reference proteome</keyword>
<dbReference type="SUPFAM" id="SSF55874">
    <property type="entry name" value="ATPase domain of HSP90 chaperone/DNA topoisomerase II/histidine kinase"/>
    <property type="match status" value="1"/>
</dbReference>
<dbReference type="PANTHER" id="PTHR35526">
    <property type="entry name" value="ANTI-SIGMA-F FACTOR RSBW-RELATED"/>
    <property type="match status" value="1"/>
</dbReference>
<organism evidence="3 4">
    <name type="scientific">Baekduia soli</name>
    <dbReference type="NCBI Taxonomy" id="496014"/>
    <lineage>
        <taxon>Bacteria</taxon>
        <taxon>Bacillati</taxon>
        <taxon>Actinomycetota</taxon>
        <taxon>Thermoleophilia</taxon>
        <taxon>Solirubrobacterales</taxon>
        <taxon>Baekduiaceae</taxon>
        <taxon>Baekduia</taxon>
    </lineage>
</organism>
<keyword evidence="1" id="KW-0808">Transferase</keyword>
<dbReference type="InterPro" id="IPR036890">
    <property type="entry name" value="HATPase_C_sf"/>
</dbReference>
<dbReference type="KEGG" id="bsol:FSW04_14095"/>
<dbReference type="OrthoDB" id="3573388at2"/>
<evidence type="ECO:0000259" key="2">
    <source>
        <dbReference type="Pfam" id="PF13581"/>
    </source>
</evidence>
<accession>A0A5B8U6N0</accession>
<dbReference type="EMBL" id="CP042430">
    <property type="protein sequence ID" value="QEC48591.1"/>
    <property type="molecule type" value="Genomic_DNA"/>
</dbReference>
<reference evidence="3 4" key="1">
    <citation type="journal article" date="2018" name="J. Microbiol.">
        <title>Baekduia soli gen. nov., sp. nov., a novel bacterium isolated from the soil of Baekdu Mountain and proposal of a novel family name, Baekduiaceae fam. nov.</title>
        <authorList>
            <person name="An D.S."/>
            <person name="Siddiqi M.Z."/>
            <person name="Kim K.H."/>
            <person name="Yu H.S."/>
            <person name="Im W.T."/>
        </authorList>
    </citation>
    <scope>NUCLEOTIDE SEQUENCE [LARGE SCALE GENOMIC DNA]</scope>
    <source>
        <strain evidence="3 4">BR7-21</strain>
    </source>
</reference>
<keyword evidence="3" id="KW-0547">Nucleotide-binding</keyword>
<keyword evidence="1" id="KW-0418">Kinase</keyword>
<evidence type="ECO:0000313" key="3">
    <source>
        <dbReference type="EMBL" id="QEC48591.1"/>
    </source>
</evidence>
<protein>
    <submittedName>
        <fullName evidence="3">ATP-binding protein</fullName>
    </submittedName>
</protein>
<dbReference type="Gene3D" id="3.30.565.10">
    <property type="entry name" value="Histidine kinase-like ATPase, C-terminal domain"/>
    <property type="match status" value="1"/>
</dbReference>
<dbReference type="AlphaFoldDB" id="A0A5B8U6N0"/>
<evidence type="ECO:0000313" key="4">
    <source>
        <dbReference type="Proteomes" id="UP000321805"/>
    </source>
</evidence>
<dbReference type="PANTHER" id="PTHR35526:SF3">
    <property type="entry name" value="ANTI-SIGMA-F FACTOR RSBW"/>
    <property type="match status" value="1"/>
</dbReference>
<gene>
    <name evidence="3" type="ORF">FSW04_14095</name>
</gene>